<feature type="domain" description="N-acetyltransferase" evidence="3">
    <location>
        <begin position="7"/>
        <end position="161"/>
    </location>
</feature>
<dbReference type="GO" id="GO:0016747">
    <property type="term" value="F:acyltransferase activity, transferring groups other than amino-acyl groups"/>
    <property type="evidence" value="ECO:0007669"/>
    <property type="project" value="InterPro"/>
</dbReference>
<dbReference type="InterPro" id="IPR000182">
    <property type="entry name" value="GNAT_dom"/>
</dbReference>
<evidence type="ECO:0000313" key="4">
    <source>
        <dbReference type="EMBL" id="MBN1572378.1"/>
    </source>
</evidence>
<name>A0A9D8KD70_9DELT</name>
<evidence type="ECO:0000313" key="5">
    <source>
        <dbReference type="Proteomes" id="UP000809273"/>
    </source>
</evidence>
<dbReference type="SUPFAM" id="SSF55729">
    <property type="entry name" value="Acyl-CoA N-acyltransferases (Nat)"/>
    <property type="match status" value="1"/>
</dbReference>
<dbReference type="Pfam" id="PF00583">
    <property type="entry name" value="Acetyltransf_1"/>
    <property type="match status" value="1"/>
</dbReference>
<dbReference type="CDD" id="cd04301">
    <property type="entry name" value="NAT_SF"/>
    <property type="match status" value="1"/>
</dbReference>
<dbReference type="Gene3D" id="3.40.630.30">
    <property type="match status" value="1"/>
</dbReference>
<dbReference type="PANTHER" id="PTHR43877">
    <property type="entry name" value="AMINOALKYLPHOSPHONATE N-ACETYLTRANSFERASE-RELATED-RELATED"/>
    <property type="match status" value="1"/>
</dbReference>
<protein>
    <submittedName>
        <fullName evidence="4">GNAT family N-acetyltransferase</fullName>
    </submittedName>
</protein>
<dbReference type="PROSITE" id="PS51186">
    <property type="entry name" value="GNAT"/>
    <property type="match status" value="1"/>
</dbReference>
<reference evidence="4" key="1">
    <citation type="journal article" date="2021" name="Environ. Microbiol.">
        <title>Genomic characterization of three novel Desulfobacterota classes expand the metabolic and phylogenetic diversity of the phylum.</title>
        <authorList>
            <person name="Murphy C.L."/>
            <person name="Biggerstaff J."/>
            <person name="Eichhorn A."/>
            <person name="Ewing E."/>
            <person name="Shahan R."/>
            <person name="Soriano D."/>
            <person name="Stewart S."/>
            <person name="VanMol K."/>
            <person name="Walker R."/>
            <person name="Walters P."/>
            <person name="Elshahed M.S."/>
            <person name="Youssef N.H."/>
        </authorList>
    </citation>
    <scope>NUCLEOTIDE SEQUENCE</scope>
    <source>
        <strain evidence="4">Zod_Metabat.24</strain>
    </source>
</reference>
<organism evidence="4 5">
    <name type="scientific">Candidatus Zymogenus saltonus</name>
    <dbReference type="NCBI Taxonomy" id="2844893"/>
    <lineage>
        <taxon>Bacteria</taxon>
        <taxon>Deltaproteobacteria</taxon>
        <taxon>Candidatus Zymogenia</taxon>
        <taxon>Candidatus Zymogeniales</taxon>
        <taxon>Candidatus Zymogenaceae</taxon>
        <taxon>Candidatus Zymogenus</taxon>
    </lineage>
</organism>
<evidence type="ECO:0000256" key="1">
    <source>
        <dbReference type="ARBA" id="ARBA00022679"/>
    </source>
</evidence>
<gene>
    <name evidence="4" type="ORF">JW984_04195</name>
</gene>
<proteinExistence type="predicted"/>
<reference evidence="4" key="2">
    <citation type="submission" date="2021-01" db="EMBL/GenBank/DDBJ databases">
        <authorList>
            <person name="Hahn C.R."/>
            <person name="Youssef N.H."/>
            <person name="Elshahed M."/>
        </authorList>
    </citation>
    <scope>NUCLEOTIDE SEQUENCE</scope>
    <source>
        <strain evidence="4">Zod_Metabat.24</strain>
    </source>
</reference>
<dbReference type="InterPro" id="IPR050832">
    <property type="entry name" value="Bact_Acetyltransf"/>
</dbReference>
<dbReference type="Proteomes" id="UP000809273">
    <property type="component" value="Unassembled WGS sequence"/>
</dbReference>
<keyword evidence="1" id="KW-0808">Transferase</keyword>
<dbReference type="AlphaFoldDB" id="A0A9D8KD70"/>
<sequence>MKKRIDIPVVPAADSHIPEVVEIWKEFMDFHSDIDPFLERRDDGHEHFENYLRERIDSDDAAVLVALDEDRVIGYSIVFISNHPPVLKTERYGFIDSLAVRSTYRRRGVGTAILKKMHEWFDSRGIDRIQLNVLPGNEIGNSFWRKSGFRDFTHTLCMDKK</sequence>
<comment type="caution">
    <text evidence="4">The sequence shown here is derived from an EMBL/GenBank/DDBJ whole genome shotgun (WGS) entry which is preliminary data.</text>
</comment>
<accession>A0A9D8KD70</accession>
<evidence type="ECO:0000259" key="3">
    <source>
        <dbReference type="PROSITE" id="PS51186"/>
    </source>
</evidence>
<keyword evidence="2" id="KW-0012">Acyltransferase</keyword>
<dbReference type="EMBL" id="JAFGIX010000021">
    <property type="protein sequence ID" value="MBN1572378.1"/>
    <property type="molecule type" value="Genomic_DNA"/>
</dbReference>
<dbReference type="InterPro" id="IPR016181">
    <property type="entry name" value="Acyl_CoA_acyltransferase"/>
</dbReference>
<evidence type="ECO:0000256" key="2">
    <source>
        <dbReference type="ARBA" id="ARBA00023315"/>
    </source>
</evidence>
<dbReference type="PANTHER" id="PTHR43877:SF2">
    <property type="entry name" value="AMINOALKYLPHOSPHONATE N-ACETYLTRANSFERASE-RELATED"/>
    <property type="match status" value="1"/>
</dbReference>